<dbReference type="InterPro" id="IPR013783">
    <property type="entry name" value="Ig-like_fold"/>
</dbReference>
<comment type="subcellular location">
    <subcellularLocation>
        <location evidence="1">Nucleus</location>
    </subcellularLocation>
</comment>
<dbReference type="HOGENOM" id="CLU_674810_0_0_1"/>
<dbReference type="KEGG" id="cbr:CBG_21296"/>
<dbReference type="PANTHER" id="PTHR14017">
    <property type="entry name" value="LYSINE-SPECIFIC DEMETHYLASE"/>
    <property type="match status" value="1"/>
</dbReference>
<dbReference type="eggNOG" id="KOG1246">
    <property type="taxonomic scope" value="Eukaryota"/>
</dbReference>
<dbReference type="InterPro" id="IPR008962">
    <property type="entry name" value="PapD-like_sf"/>
</dbReference>
<dbReference type="Gene3D" id="2.60.120.650">
    <property type="entry name" value="Cupin"/>
    <property type="match status" value="1"/>
</dbReference>
<keyword evidence="2" id="KW-0539">Nucleus</keyword>
<dbReference type="EMBL" id="HE600993">
    <property type="protein sequence ID" value="CAP38144.2"/>
    <property type="molecule type" value="Genomic_DNA"/>
</dbReference>
<dbReference type="PANTHER" id="PTHR14017:SF29">
    <property type="entry name" value="LYSINE-SPECIFIC DEMETHYLASE JMJD-3.1"/>
    <property type="match status" value="1"/>
</dbReference>
<evidence type="ECO:0000313" key="7">
    <source>
        <dbReference type="Proteomes" id="UP000008549"/>
    </source>
</evidence>
<dbReference type="Gene3D" id="2.60.40.10">
    <property type="entry name" value="Immunoglobulins"/>
    <property type="match status" value="1"/>
</dbReference>
<dbReference type="InterPro" id="IPR051630">
    <property type="entry name" value="Corepressor-Demethylase"/>
</dbReference>
<feature type="region of interest" description="Disordered" evidence="4">
    <location>
        <begin position="1"/>
        <end position="68"/>
    </location>
</feature>
<dbReference type="CTD" id="8590987"/>
<dbReference type="Pfam" id="PF02373">
    <property type="entry name" value="JmjC"/>
    <property type="match status" value="1"/>
</dbReference>
<dbReference type="AlphaFoldDB" id="A8XZS7"/>
<dbReference type="InParanoid" id="A8XZS7"/>
<reference evidence="6 7" key="2">
    <citation type="journal article" date="2011" name="PLoS Genet.">
        <title>Caenorhabditis briggsae recombinant inbred line genotypes reveal inter-strain incompatibility and the evolution of recombination.</title>
        <authorList>
            <person name="Ross J.A."/>
            <person name="Koboldt D.C."/>
            <person name="Staisch J.E."/>
            <person name="Chamberlin H.M."/>
            <person name="Gupta B.P."/>
            <person name="Miller R.D."/>
            <person name="Baird S.E."/>
            <person name="Haag E.S."/>
        </authorList>
    </citation>
    <scope>NUCLEOTIDE SEQUENCE [LARGE SCALE GENOMIC DNA]</scope>
    <source>
        <strain evidence="6 7">AF16</strain>
    </source>
</reference>
<dbReference type="GO" id="GO:0071558">
    <property type="term" value="F:histone H3K27me2/H3K27me3 demethylase activity"/>
    <property type="evidence" value="ECO:0000318"/>
    <property type="project" value="GO_Central"/>
</dbReference>
<sequence>MGGAAEGKVIKASNTTLAHNPSKLESVWSEEQERNDSSNTDELQMKPSNADAVTAKHIGAQSPTEWKTRREMKDEAVFRFSNWFKKLGDEDKDKEEEEKEKELAEIVESRFTDKQNFRSLIIEREISAEEWSLMKQFLDYPALAAIVVKMRRSHGVAGLRQDRRRCLTCEESLAGMPLTAHKTEDCSIPYENRFLFKENDIKEAKIPLIEFEQKEDESIYVNTVTFHWVQGYCTNVSWNVGPANFNQFATSLISAAHNVDSKHECHIPITKVIWNAANKNVYERSIDVKMYAMAHATIDNSSTLLLTTLKQKNLQATPAVSERSELMMISNDSNRHVAIRIMFSNPHRHFAEDETEIIRPLDNFHTFINCASFGFNQNVIEKHQIIIQRTNVPRGVKEFSHDWFDNKS</sequence>
<dbReference type="WormBase" id="CBG21296">
    <property type="protein sequence ID" value="CBP49013"/>
    <property type="gene ID" value="WBGene00040115"/>
</dbReference>
<dbReference type="STRING" id="6238.A8XZS7"/>
<dbReference type="InterPro" id="IPR003347">
    <property type="entry name" value="JmjC_dom"/>
</dbReference>
<gene>
    <name evidence="6 8" type="ORF">CBG21296</name>
    <name evidence="6" type="ORF">CBG_21296</name>
</gene>
<evidence type="ECO:0000256" key="4">
    <source>
        <dbReference type="SAM" id="MobiDB-lite"/>
    </source>
</evidence>
<dbReference type="InterPro" id="IPR000535">
    <property type="entry name" value="MSP_dom"/>
</dbReference>
<keyword evidence="7" id="KW-1185">Reference proteome</keyword>
<evidence type="ECO:0000256" key="2">
    <source>
        <dbReference type="ARBA" id="ARBA00023242"/>
    </source>
</evidence>
<evidence type="ECO:0000313" key="8">
    <source>
        <dbReference type="WormBase" id="CBG21296"/>
    </source>
</evidence>
<feature type="domain" description="MSP" evidence="5">
    <location>
        <begin position="303"/>
        <end position="408"/>
    </location>
</feature>
<dbReference type="PROSITE" id="PS50202">
    <property type="entry name" value="MSP"/>
    <property type="match status" value="1"/>
</dbReference>
<organism evidence="6 7">
    <name type="scientific">Caenorhabditis briggsae</name>
    <dbReference type="NCBI Taxonomy" id="6238"/>
    <lineage>
        <taxon>Eukaryota</taxon>
        <taxon>Metazoa</taxon>
        <taxon>Ecdysozoa</taxon>
        <taxon>Nematoda</taxon>
        <taxon>Chromadorea</taxon>
        <taxon>Rhabditida</taxon>
        <taxon>Rhabditina</taxon>
        <taxon>Rhabditomorpha</taxon>
        <taxon>Rhabditoidea</taxon>
        <taxon>Rhabditidae</taxon>
        <taxon>Peloderinae</taxon>
        <taxon>Caenorhabditis</taxon>
    </lineage>
</organism>
<dbReference type="GeneID" id="8590987"/>
<protein>
    <submittedName>
        <fullName evidence="6">Protein CBG21296</fullName>
    </submittedName>
</protein>
<reference evidence="6 7" key="1">
    <citation type="journal article" date="2003" name="PLoS Biol.">
        <title>The genome sequence of Caenorhabditis briggsae: a platform for comparative genomics.</title>
        <authorList>
            <person name="Stein L.D."/>
            <person name="Bao Z."/>
            <person name="Blasiar D."/>
            <person name="Blumenthal T."/>
            <person name="Brent M.R."/>
            <person name="Chen N."/>
            <person name="Chinwalla A."/>
            <person name="Clarke L."/>
            <person name="Clee C."/>
            <person name="Coghlan A."/>
            <person name="Coulson A."/>
            <person name="D'Eustachio P."/>
            <person name="Fitch D.H."/>
            <person name="Fulton L.A."/>
            <person name="Fulton R.E."/>
            <person name="Griffiths-Jones S."/>
            <person name="Harris T.W."/>
            <person name="Hillier L.W."/>
            <person name="Kamath R."/>
            <person name="Kuwabara P.E."/>
            <person name="Mardis E.R."/>
            <person name="Marra M.A."/>
            <person name="Miner T.L."/>
            <person name="Minx P."/>
            <person name="Mullikin J.C."/>
            <person name="Plumb R.W."/>
            <person name="Rogers J."/>
            <person name="Schein J.E."/>
            <person name="Sohrmann M."/>
            <person name="Spieth J."/>
            <person name="Stajich J.E."/>
            <person name="Wei C."/>
            <person name="Willey D."/>
            <person name="Wilson R.K."/>
            <person name="Durbin R."/>
            <person name="Waterston R.H."/>
        </authorList>
    </citation>
    <scope>NUCLEOTIDE SEQUENCE [LARGE SCALE GENOMIC DNA]</scope>
    <source>
        <strain evidence="6 7">AF16</strain>
    </source>
</reference>
<dbReference type="GO" id="GO:0010468">
    <property type="term" value="P:regulation of gene expression"/>
    <property type="evidence" value="ECO:0000318"/>
    <property type="project" value="GO_Central"/>
</dbReference>
<dbReference type="SUPFAM" id="SSF51197">
    <property type="entry name" value="Clavaminate synthase-like"/>
    <property type="match status" value="1"/>
</dbReference>
<evidence type="ECO:0000259" key="5">
    <source>
        <dbReference type="PROSITE" id="PS50202"/>
    </source>
</evidence>
<name>A8XZS7_CAEBR</name>
<evidence type="ECO:0000256" key="3">
    <source>
        <dbReference type="ARBA" id="ARBA00034483"/>
    </source>
</evidence>
<comment type="similarity">
    <text evidence="3">Belongs to the UTX family.</text>
</comment>
<proteinExistence type="inferred from homology"/>
<dbReference type="GO" id="GO:0044666">
    <property type="term" value="C:MLL3/4 complex"/>
    <property type="evidence" value="ECO:0000318"/>
    <property type="project" value="GO_Central"/>
</dbReference>
<dbReference type="GO" id="GO:0000978">
    <property type="term" value="F:RNA polymerase II cis-regulatory region sequence-specific DNA binding"/>
    <property type="evidence" value="ECO:0000318"/>
    <property type="project" value="GO_Central"/>
</dbReference>
<dbReference type="RefSeq" id="XP_045097275.1">
    <property type="nucleotide sequence ID" value="XM_045236117.1"/>
</dbReference>
<dbReference type="Proteomes" id="UP000008549">
    <property type="component" value="Unassembled WGS sequence"/>
</dbReference>
<dbReference type="GO" id="GO:0031490">
    <property type="term" value="F:chromatin DNA binding"/>
    <property type="evidence" value="ECO:0000318"/>
    <property type="project" value="GO_Central"/>
</dbReference>
<dbReference type="SUPFAM" id="SSF49354">
    <property type="entry name" value="PapD-like"/>
    <property type="match status" value="1"/>
</dbReference>
<accession>A8XZS7</accession>
<evidence type="ECO:0000313" key="6">
    <source>
        <dbReference type="EMBL" id="CAP38144.2"/>
    </source>
</evidence>
<evidence type="ECO:0000256" key="1">
    <source>
        <dbReference type="ARBA" id="ARBA00004123"/>
    </source>
</evidence>